<evidence type="ECO:0000256" key="1">
    <source>
        <dbReference type="ARBA" id="ARBA00006540"/>
    </source>
</evidence>
<accession>A0A2H0TZ11</accession>
<keyword evidence="4 7" id="KW-0689">Ribosomal protein</keyword>
<comment type="function">
    <text evidence="7">One of the primary rRNA binding proteins, it binds directly near the 3'-end of the 23S rRNA, where it nucleates assembly of the 50S subunit.</text>
</comment>
<dbReference type="PANTHER" id="PTHR11229:SF16">
    <property type="entry name" value="LARGE RIBOSOMAL SUBUNIT PROTEIN UL3C"/>
    <property type="match status" value="1"/>
</dbReference>
<organism evidence="9 10">
    <name type="scientific">Candidatus Magasanikbacteria bacterium CG10_big_fil_rev_8_21_14_0_10_36_16</name>
    <dbReference type="NCBI Taxonomy" id="1974645"/>
    <lineage>
        <taxon>Bacteria</taxon>
        <taxon>Candidatus Magasanikiibacteriota</taxon>
    </lineage>
</organism>
<dbReference type="SUPFAM" id="SSF50447">
    <property type="entry name" value="Translation proteins"/>
    <property type="match status" value="1"/>
</dbReference>
<comment type="subunit">
    <text evidence="7">Part of the 50S ribosomal subunit. Forms a cluster with proteins L14 and L19.</text>
</comment>
<feature type="compositionally biased region" description="Basic and acidic residues" evidence="8">
    <location>
        <begin position="247"/>
        <end position="264"/>
    </location>
</feature>
<reference evidence="10" key="1">
    <citation type="submission" date="2017-09" db="EMBL/GenBank/DDBJ databases">
        <title>Depth-based differentiation of microbial function through sediment-hosted aquifers and enrichment of novel symbionts in the deep terrestrial subsurface.</title>
        <authorList>
            <person name="Probst A.J."/>
            <person name="Ladd B."/>
            <person name="Jarett J.K."/>
            <person name="Geller-Mcgrath D.E."/>
            <person name="Sieber C.M.K."/>
            <person name="Emerson J.B."/>
            <person name="Anantharaman K."/>
            <person name="Thomas B.C."/>
            <person name="Malmstrom R."/>
            <person name="Stieglmeier M."/>
            <person name="Klingl A."/>
            <person name="Woyke T."/>
            <person name="Ryan C.M."/>
            <person name="Banfield J.F."/>
        </authorList>
    </citation>
    <scope>NUCLEOTIDE SEQUENCE [LARGE SCALE GENOMIC DNA]</scope>
</reference>
<dbReference type="InterPro" id="IPR009000">
    <property type="entry name" value="Transl_B-barrel_sf"/>
</dbReference>
<evidence type="ECO:0000256" key="4">
    <source>
        <dbReference type="ARBA" id="ARBA00022980"/>
    </source>
</evidence>
<evidence type="ECO:0000313" key="9">
    <source>
        <dbReference type="EMBL" id="PIR78466.1"/>
    </source>
</evidence>
<evidence type="ECO:0000256" key="6">
    <source>
        <dbReference type="ARBA" id="ARBA00035243"/>
    </source>
</evidence>
<dbReference type="NCBIfam" id="TIGR03625">
    <property type="entry name" value="L3_bact"/>
    <property type="match status" value="1"/>
</dbReference>
<keyword evidence="3 7" id="KW-0694">RNA-binding</keyword>
<comment type="similarity">
    <text evidence="1 7">Belongs to the universal ribosomal protein uL3 family.</text>
</comment>
<proteinExistence type="inferred from homology"/>
<evidence type="ECO:0000256" key="7">
    <source>
        <dbReference type="HAMAP-Rule" id="MF_01325"/>
    </source>
</evidence>
<evidence type="ECO:0000256" key="3">
    <source>
        <dbReference type="ARBA" id="ARBA00022884"/>
    </source>
</evidence>
<evidence type="ECO:0000313" key="10">
    <source>
        <dbReference type="Proteomes" id="UP000230852"/>
    </source>
</evidence>
<dbReference type="InterPro" id="IPR000597">
    <property type="entry name" value="Ribosomal_uL3"/>
</dbReference>
<evidence type="ECO:0000256" key="8">
    <source>
        <dbReference type="SAM" id="MobiDB-lite"/>
    </source>
</evidence>
<dbReference type="GO" id="GO:0022625">
    <property type="term" value="C:cytosolic large ribosomal subunit"/>
    <property type="evidence" value="ECO:0007669"/>
    <property type="project" value="TreeGrafter"/>
</dbReference>
<keyword evidence="5 7" id="KW-0687">Ribonucleoprotein</keyword>
<sequence length="264" mass="28895">MMKFIIGKKLDMTQVFREDGAVVPVTRIQAGPCTVTKVNTVEKDGVKSVQIGFGVQKLFRLRKPEKGHLKGIAIEGNQNFTVRNLHNFKNDSDLKRGDVFTVNIFEKGEKVQVTGNSKGRGFQGVVKRHGFHGSLASHGHKDQLRMPGSIGAGGVQHVFKGTRMAGHMGDVQITVKNLEIVELHPETNEIWVKGAVPGARNGLLYIFTGVGQIVPQVEVVEEIKAEGIVEPKIEEAKEEVVVEEPVLETKESATAEAKADKESK</sequence>
<comment type="caution">
    <text evidence="9">The sequence shown here is derived from an EMBL/GenBank/DDBJ whole genome shotgun (WGS) entry which is preliminary data.</text>
</comment>
<dbReference type="Proteomes" id="UP000230852">
    <property type="component" value="Unassembled WGS sequence"/>
</dbReference>
<gene>
    <name evidence="7" type="primary">rplC</name>
    <name evidence="9" type="ORF">COU28_01360</name>
</gene>
<dbReference type="GO" id="GO:0019843">
    <property type="term" value="F:rRNA binding"/>
    <property type="evidence" value="ECO:0007669"/>
    <property type="project" value="UniProtKB-UniRule"/>
</dbReference>
<evidence type="ECO:0000256" key="2">
    <source>
        <dbReference type="ARBA" id="ARBA00022730"/>
    </source>
</evidence>
<protein>
    <recommendedName>
        <fullName evidence="6 7">Large ribosomal subunit protein uL3</fullName>
    </recommendedName>
</protein>
<name>A0A2H0TZ11_9BACT</name>
<evidence type="ECO:0000256" key="5">
    <source>
        <dbReference type="ARBA" id="ARBA00023274"/>
    </source>
</evidence>
<dbReference type="EMBL" id="PFBU01000025">
    <property type="protein sequence ID" value="PIR78466.1"/>
    <property type="molecule type" value="Genomic_DNA"/>
</dbReference>
<dbReference type="GO" id="GO:0006412">
    <property type="term" value="P:translation"/>
    <property type="evidence" value="ECO:0007669"/>
    <property type="project" value="UniProtKB-UniRule"/>
</dbReference>
<dbReference type="GO" id="GO:0003735">
    <property type="term" value="F:structural constituent of ribosome"/>
    <property type="evidence" value="ECO:0007669"/>
    <property type="project" value="UniProtKB-UniRule"/>
</dbReference>
<dbReference type="AlphaFoldDB" id="A0A2H0TZ11"/>
<dbReference type="InterPro" id="IPR019927">
    <property type="entry name" value="Ribosomal_uL3_bac/org-type"/>
</dbReference>
<dbReference type="FunFam" id="2.40.30.10:FF:000004">
    <property type="entry name" value="50S ribosomal protein L3"/>
    <property type="match status" value="1"/>
</dbReference>
<dbReference type="HAMAP" id="MF_01325_B">
    <property type="entry name" value="Ribosomal_uL3_B"/>
    <property type="match status" value="1"/>
</dbReference>
<dbReference type="PANTHER" id="PTHR11229">
    <property type="entry name" value="50S RIBOSOMAL PROTEIN L3"/>
    <property type="match status" value="1"/>
</dbReference>
<dbReference type="Pfam" id="PF00297">
    <property type="entry name" value="Ribosomal_L3"/>
    <property type="match status" value="1"/>
</dbReference>
<dbReference type="Gene3D" id="2.40.30.10">
    <property type="entry name" value="Translation factors"/>
    <property type="match status" value="2"/>
</dbReference>
<keyword evidence="2 7" id="KW-0699">rRNA-binding</keyword>
<feature type="region of interest" description="Disordered" evidence="8">
    <location>
        <begin position="245"/>
        <end position="264"/>
    </location>
</feature>